<dbReference type="GO" id="GO:0008017">
    <property type="term" value="F:microtubule binding"/>
    <property type="evidence" value="ECO:0007669"/>
    <property type="project" value="InterPro"/>
</dbReference>
<feature type="compositionally biased region" description="Basic and acidic residues" evidence="1">
    <location>
        <begin position="166"/>
        <end position="184"/>
    </location>
</feature>
<dbReference type="InterPro" id="IPR028750">
    <property type="entry name" value="CEP350/CC187"/>
</dbReference>
<evidence type="ECO:0000313" key="2">
    <source>
        <dbReference type="EMBL" id="OBS64571.1"/>
    </source>
</evidence>
<feature type="compositionally biased region" description="Low complexity" evidence="1">
    <location>
        <begin position="223"/>
        <end position="239"/>
    </location>
</feature>
<feature type="region of interest" description="Disordered" evidence="1">
    <location>
        <begin position="165"/>
        <end position="253"/>
    </location>
</feature>
<reference evidence="2 3" key="1">
    <citation type="submission" date="2016-06" db="EMBL/GenBank/DDBJ databases">
        <title>The Draft Genome Sequence and Annotation of the Desert Woodrat Neotoma lepida.</title>
        <authorList>
            <person name="Campbell M."/>
            <person name="Oakeson K.F."/>
            <person name="Yandell M."/>
            <person name="Halpert J.R."/>
            <person name="Dearing D."/>
        </authorList>
    </citation>
    <scope>NUCLEOTIDE SEQUENCE [LARGE SCALE GENOMIC DNA]</scope>
    <source>
        <strain evidence="2">417</strain>
        <tissue evidence="2">Liver</tissue>
    </source>
</reference>
<dbReference type="PANTHER" id="PTHR13958:SF4">
    <property type="entry name" value="CENTROSOME-ASSOCIATED PROTEIN 350"/>
    <property type="match status" value="1"/>
</dbReference>
<proteinExistence type="predicted"/>
<dbReference type="EMBL" id="LZPO01097166">
    <property type="protein sequence ID" value="OBS64571.1"/>
    <property type="molecule type" value="Genomic_DNA"/>
</dbReference>
<dbReference type="STRING" id="56216.A0A1A6GEA4"/>
<dbReference type="Proteomes" id="UP000092124">
    <property type="component" value="Unassembled WGS sequence"/>
</dbReference>
<name>A0A1A6GEA4_NEOLE</name>
<dbReference type="OrthoDB" id="306254at2759"/>
<evidence type="ECO:0000256" key="1">
    <source>
        <dbReference type="SAM" id="MobiDB-lite"/>
    </source>
</evidence>
<gene>
    <name evidence="2" type="ORF">A6R68_06887</name>
</gene>
<comment type="caution">
    <text evidence="2">The sequence shown here is derived from an EMBL/GenBank/DDBJ whole genome shotgun (WGS) entry which is preliminary data.</text>
</comment>
<accession>A0A1A6GEA4</accession>
<evidence type="ECO:0000313" key="3">
    <source>
        <dbReference type="Proteomes" id="UP000092124"/>
    </source>
</evidence>
<sequence length="253" mass="28461">MAAELSYLSAIEESVRQLSDVERVRGISLAQQESVSLAQIIKAQQQRHERDLALLKLKAEQEALECQRQLEETRNKTAQAHAESLQQVVKSQREVTEVLQEATCKIAAQQTETARLTTDAARQICEMAELTRTQISEAIGVSGVPLTALYDRQRQHLPDFMKQLRTKAETDKHLRDKGEDDKMPPLRKKQRGLLLRLQQEKGSHSDDDTKDNKAASPGTTGLETRSPSPISISSSETSSIMQKLKNMRSRMDE</sequence>
<organism evidence="2 3">
    <name type="scientific">Neotoma lepida</name>
    <name type="common">Desert woodrat</name>
    <dbReference type="NCBI Taxonomy" id="56216"/>
    <lineage>
        <taxon>Eukaryota</taxon>
        <taxon>Metazoa</taxon>
        <taxon>Chordata</taxon>
        <taxon>Craniata</taxon>
        <taxon>Vertebrata</taxon>
        <taxon>Euteleostomi</taxon>
        <taxon>Mammalia</taxon>
        <taxon>Eutheria</taxon>
        <taxon>Euarchontoglires</taxon>
        <taxon>Glires</taxon>
        <taxon>Rodentia</taxon>
        <taxon>Myomorpha</taxon>
        <taxon>Muroidea</taxon>
        <taxon>Cricetidae</taxon>
        <taxon>Neotominae</taxon>
        <taxon>Neotoma</taxon>
    </lineage>
</organism>
<dbReference type="GO" id="GO:0034453">
    <property type="term" value="P:microtubule anchoring"/>
    <property type="evidence" value="ECO:0007669"/>
    <property type="project" value="InterPro"/>
</dbReference>
<feature type="compositionally biased region" description="Basic and acidic residues" evidence="1">
    <location>
        <begin position="198"/>
        <end position="213"/>
    </location>
</feature>
<keyword evidence="3" id="KW-1185">Reference proteome</keyword>
<protein>
    <submittedName>
        <fullName evidence="2">Uncharacterized protein</fullName>
    </submittedName>
</protein>
<feature type="non-terminal residue" evidence="2">
    <location>
        <position position="253"/>
    </location>
</feature>
<dbReference type="GO" id="GO:0005813">
    <property type="term" value="C:centrosome"/>
    <property type="evidence" value="ECO:0007669"/>
    <property type="project" value="InterPro"/>
</dbReference>
<dbReference type="AlphaFoldDB" id="A0A1A6GEA4"/>
<dbReference type="PANTHER" id="PTHR13958">
    <property type="entry name" value="CENTROSOME-ASSOCIATED PROTEIN 350"/>
    <property type="match status" value="1"/>
</dbReference>